<dbReference type="Proteomes" id="UP000269154">
    <property type="component" value="Unassembled WGS sequence"/>
</dbReference>
<protein>
    <submittedName>
        <fullName evidence="1">Uncharacterized protein</fullName>
    </submittedName>
</protein>
<organism evidence="1 2">
    <name type="scientific">Okeania hirsuta</name>
    <dbReference type="NCBI Taxonomy" id="1458930"/>
    <lineage>
        <taxon>Bacteria</taxon>
        <taxon>Bacillati</taxon>
        <taxon>Cyanobacteriota</taxon>
        <taxon>Cyanophyceae</taxon>
        <taxon>Oscillatoriophycideae</taxon>
        <taxon>Oscillatoriales</taxon>
        <taxon>Microcoleaceae</taxon>
        <taxon>Okeania</taxon>
    </lineage>
</organism>
<name>A0A3N6RSL4_9CYAN</name>
<accession>A0A3N6RSL4</accession>
<evidence type="ECO:0000313" key="1">
    <source>
        <dbReference type="EMBL" id="RQH45720.1"/>
    </source>
</evidence>
<evidence type="ECO:0000313" key="2">
    <source>
        <dbReference type="Proteomes" id="UP000269154"/>
    </source>
</evidence>
<dbReference type="AlphaFoldDB" id="A0A3N6RSL4"/>
<dbReference type="EMBL" id="RCBY01000044">
    <property type="protein sequence ID" value="RQH45720.1"/>
    <property type="molecule type" value="Genomic_DNA"/>
</dbReference>
<reference evidence="1 2" key="1">
    <citation type="journal article" date="2018" name="ACS Chem. Biol.">
        <title>Ketoreductase domain dysfunction expands chemodiversity: malyngamide biosynthesis in the cyanobacterium Okeania hirsuta.</title>
        <authorList>
            <person name="Moss N.A."/>
            <person name="Leao T."/>
            <person name="Rankin M."/>
            <person name="McCullough T.M."/>
            <person name="Qu P."/>
            <person name="Korobeynikov A."/>
            <person name="Smith J.L."/>
            <person name="Gerwick L."/>
            <person name="Gerwick W.H."/>
        </authorList>
    </citation>
    <scope>NUCLEOTIDE SEQUENCE [LARGE SCALE GENOMIC DNA]</scope>
    <source>
        <strain evidence="1 2">PAB10Feb10-1</strain>
    </source>
</reference>
<dbReference type="RefSeq" id="WP_124146683.1">
    <property type="nucleotide sequence ID" value="NZ_CAWOKI010000188.1"/>
</dbReference>
<gene>
    <name evidence="1" type="ORF">D5R40_10415</name>
</gene>
<dbReference type="OrthoDB" id="1331475at2"/>
<sequence>MTIENFIIRNLYEFCSIYLEYARDASLVEYSVAHDETRSCLFDMCGNKADTEFDHCILKSHSKNRSKHSPVKHQSRLYTVTGSEKIALTTLAWAFCDFSWGEVQFYPNHQGCP</sequence>
<comment type="caution">
    <text evidence="1">The sequence shown here is derived from an EMBL/GenBank/DDBJ whole genome shotgun (WGS) entry which is preliminary data.</text>
</comment>
<keyword evidence="2" id="KW-1185">Reference proteome</keyword>
<proteinExistence type="predicted"/>